<dbReference type="InParanoid" id="E9GJK7"/>
<evidence type="ECO:0000313" key="2">
    <source>
        <dbReference type="EMBL" id="EFX80479.1"/>
    </source>
</evidence>
<organism evidence="2 3">
    <name type="scientific">Daphnia pulex</name>
    <name type="common">Water flea</name>
    <dbReference type="NCBI Taxonomy" id="6669"/>
    <lineage>
        <taxon>Eukaryota</taxon>
        <taxon>Metazoa</taxon>
        <taxon>Ecdysozoa</taxon>
        <taxon>Arthropoda</taxon>
        <taxon>Crustacea</taxon>
        <taxon>Branchiopoda</taxon>
        <taxon>Diplostraca</taxon>
        <taxon>Cladocera</taxon>
        <taxon>Anomopoda</taxon>
        <taxon>Daphniidae</taxon>
        <taxon>Daphnia</taxon>
    </lineage>
</organism>
<gene>
    <name evidence="2" type="ORF">DAPPUDRAFT_304149</name>
</gene>
<keyword evidence="3" id="KW-1185">Reference proteome</keyword>
<evidence type="ECO:0000256" key="1">
    <source>
        <dbReference type="SAM" id="SignalP"/>
    </source>
</evidence>
<evidence type="ECO:0000313" key="3">
    <source>
        <dbReference type="Proteomes" id="UP000000305"/>
    </source>
</evidence>
<dbReference type="KEGG" id="dpx:DAPPUDRAFT_304149"/>
<proteinExistence type="predicted"/>
<sequence>MGQQPFAVLFLALCVVVVSFTSAEPGIKQKFPRIPNLLTFFFQGLKEANKTEPSTTAAAANRQRCRRRSWSDCRKERLLRPAAKSRAPPCRRSCPTC</sequence>
<reference evidence="2 3" key="1">
    <citation type="journal article" date="2011" name="Science">
        <title>The ecoresponsive genome of Daphnia pulex.</title>
        <authorList>
            <person name="Colbourne J.K."/>
            <person name="Pfrender M.E."/>
            <person name="Gilbert D."/>
            <person name="Thomas W.K."/>
            <person name="Tucker A."/>
            <person name="Oakley T.H."/>
            <person name="Tokishita S."/>
            <person name="Aerts A."/>
            <person name="Arnold G.J."/>
            <person name="Basu M.K."/>
            <person name="Bauer D.J."/>
            <person name="Caceres C.E."/>
            <person name="Carmel L."/>
            <person name="Casola C."/>
            <person name="Choi J.H."/>
            <person name="Detter J.C."/>
            <person name="Dong Q."/>
            <person name="Dusheyko S."/>
            <person name="Eads B.D."/>
            <person name="Frohlich T."/>
            <person name="Geiler-Samerotte K.A."/>
            <person name="Gerlach D."/>
            <person name="Hatcher P."/>
            <person name="Jogdeo S."/>
            <person name="Krijgsveld J."/>
            <person name="Kriventseva E.V."/>
            <person name="Kultz D."/>
            <person name="Laforsch C."/>
            <person name="Lindquist E."/>
            <person name="Lopez J."/>
            <person name="Manak J.R."/>
            <person name="Muller J."/>
            <person name="Pangilinan J."/>
            <person name="Patwardhan R.P."/>
            <person name="Pitluck S."/>
            <person name="Pritham E.J."/>
            <person name="Rechtsteiner A."/>
            <person name="Rho M."/>
            <person name="Rogozin I.B."/>
            <person name="Sakarya O."/>
            <person name="Salamov A."/>
            <person name="Schaack S."/>
            <person name="Shapiro H."/>
            <person name="Shiga Y."/>
            <person name="Skalitzky C."/>
            <person name="Smith Z."/>
            <person name="Souvorov A."/>
            <person name="Sung W."/>
            <person name="Tang Z."/>
            <person name="Tsuchiya D."/>
            <person name="Tu H."/>
            <person name="Vos H."/>
            <person name="Wang M."/>
            <person name="Wolf Y.I."/>
            <person name="Yamagata H."/>
            <person name="Yamada T."/>
            <person name="Ye Y."/>
            <person name="Shaw J.R."/>
            <person name="Andrews J."/>
            <person name="Crease T.J."/>
            <person name="Tang H."/>
            <person name="Lucas S.M."/>
            <person name="Robertson H.M."/>
            <person name="Bork P."/>
            <person name="Koonin E.V."/>
            <person name="Zdobnov E.M."/>
            <person name="Grigoriev I.V."/>
            <person name="Lynch M."/>
            <person name="Boore J.L."/>
        </authorList>
    </citation>
    <scope>NUCLEOTIDE SEQUENCE [LARGE SCALE GENOMIC DNA]</scope>
</reference>
<keyword evidence="1" id="KW-0732">Signal</keyword>
<dbReference type="HOGENOM" id="CLU_2348769_0_0_1"/>
<dbReference type="EMBL" id="GL732547">
    <property type="protein sequence ID" value="EFX80479.1"/>
    <property type="molecule type" value="Genomic_DNA"/>
</dbReference>
<name>E9GJK7_DAPPU</name>
<feature type="signal peptide" evidence="1">
    <location>
        <begin position="1"/>
        <end position="23"/>
    </location>
</feature>
<accession>E9GJK7</accession>
<dbReference type="Proteomes" id="UP000000305">
    <property type="component" value="Unassembled WGS sequence"/>
</dbReference>
<protein>
    <submittedName>
        <fullName evidence="2">Uncharacterized protein</fullName>
    </submittedName>
</protein>
<feature type="chain" id="PRO_5003237518" evidence="1">
    <location>
        <begin position="24"/>
        <end position="97"/>
    </location>
</feature>
<dbReference type="AlphaFoldDB" id="E9GJK7"/>